<evidence type="ECO:0000256" key="1">
    <source>
        <dbReference type="SAM" id="MobiDB-lite"/>
    </source>
</evidence>
<sequence length="324" mass="35138">LNTKLSEGKTSVKLTDGKAYLMDREAKSIILSEVIKVAKCKKCAKPMAKCMCKKMEEATSNDEIKTAGCNCPPTCSCGGKGSCDGSCECKTANKNTEIKKESQTVSPKSVDKLEDDPDINQSSGPGQGKTHADEAHSLGIDEKKPSEGMEEPSVPEAPEGGQLKREHTYDNALEGPTIPAGGGMNPDYDQNEKNTPEKLDQTLGKENDIAAMAEIRDRATKIAGQLLKAQQITIDELPDKITELAKAGSRVLDDYENMMKAASTKKGLQKAANVGSPETSFQINTPATDDEQVTLKDNIQGLFKLDKRNRDYESHSGSNPRLWR</sequence>
<evidence type="ECO:0000313" key="2">
    <source>
        <dbReference type="EMBL" id="KKK52385.1"/>
    </source>
</evidence>
<accession>A0A0F8WVG1</accession>
<feature type="non-terminal residue" evidence="2">
    <location>
        <position position="1"/>
    </location>
</feature>
<name>A0A0F8WVG1_9ZZZZ</name>
<dbReference type="AlphaFoldDB" id="A0A0F8WVG1"/>
<protein>
    <submittedName>
        <fullName evidence="2">Uncharacterized protein</fullName>
    </submittedName>
</protein>
<reference evidence="2" key="1">
    <citation type="journal article" date="2015" name="Nature">
        <title>Complex archaea that bridge the gap between prokaryotes and eukaryotes.</title>
        <authorList>
            <person name="Spang A."/>
            <person name="Saw J.H."/>
            <person name="Jorgensen S.L."/>
            <person name="Zaremba-Niedzwiedzka K."/>
            <person name="Martijn J."/>
            <person name="Lind A.E."/>
            <person name="van Eijk R."/>
            <person name="Schleper C."/>
            <person name="Guy L."/>
            <person name="Ettema T.J."/>
        </authorList>
    </citation>
    <scope>NUCLEOTIDE SEQUENCE</scope>
</reference>
<comment type="caution">
    <text evidence="2">The sequence shown here is derived from an EMBL/GenBank/DDBJ whole genome shotgun (WGS) entry which is preliminary data.</text>
</comment>
<feature type="compositionally biased region" description="Polar residues" evidence="1">
    <location>
        <begin position="276"/>
        <end position="287"/>
    </location>
</feature>
<feature type="compositionally biased region" description="Basic and acidic residues" evidence="1">
    <location>
        <begin position="130"/>
        <end position="147"/>
    </location>
</feature>
<feature type="region of interest" description="Disordered" evidence="1">
    <location>
        <begin position="98"/>
        <end position="203"/>
    </location>
</feature>
<feature type="compositionally biased region" description="Basic and acidic residues" evidence="1">
    <location>
        <begin position="190"/>
        <end position="203"/>
    </location>
</feature>
<organism evidence="2">
    <name type="scientific">marine sediment metagenome</name>
    <dbReference type="NCBI Taxonomy" id="412755"/>
    <lineage>
        <taxon>unclassified sequences</taxon>
        <taxon>metagenomes</taxon>
        <taxon>ecological metagenomes</taxon>
    </lineage>
</organism>
<proteinExistence type="predicted"/>
<dbReference type="EMBL" id="LAZR01067040">
    <property type="protein sequence ID" value="KKK52385.1"/>
    <property type="molecule type" value="Genomic_DNA"/>
</dbReference>
<gene>
    <name evidence="2" type="ORF">LCGC14_3105450</name>
</gene>
<feature type="region of interest" description="Disordered" evidence="1">
    <location>
        <begin position="269"/>
        <end position="291"/>
    </location>
</feature>